<keyword evidence="7 14" id="KW-0479">Metal-binding</keyword>
<dbReference type="InterPro" id="IPR002734">
    <property type="entry name" value="RibDG_C"/>
</dbReference>
<evidence type="ECO:0000256" key="5">
    <source>
        <dbReference type="ARBA" id="ARBA00007417"/>
    </source>
</evidence>
<keyword evidence="6 14" id="KW-0686">Riboflavin biosynthesis</keyword>
<comment type="catalytic activity">
    <reaction evidence="12 14">
        <text>5-amino-6-(5-phospho-D-ribitylamino)uracil + NADP(+) = 5-amino-6-(5-phospho-D-ribosylamino)uracil + NADPH + H(+)</text>
        <dbReference type="Rhea" id="RHEA:17845"/>
        <dbReference type="ChEBI" id="CHEBI:15378"/>
        <dbReference type="ChEBI" id="CHEBI:57783"/>
        <dbReference type="ChEBI" id="CHEBI:58349"/>
        <dbReference type="ChEBI" id="CHEBI:58421"/>
        <dbReference type="ChEBI" id="CHEBI:58453"/>
        <dbReference type="EC" id="1.1.1.193"/>
    </reaction>
</comment>
<keyword evidence="14 16" id="KW-0378">Hydrolase</keyword>
<evidence type="ECO:0000313" key="16">
    <source>
        <dbReference type="EMBL" id="MEF2964404.1"/>
    </source>
</evidence>
<comment type="caution">
    <text evidence="16">The sequence shown here is derived from an EMBL/GenBank/DDBJ whole genome shotgun (WGS) entry which is preliminary data.</text>
</comment>
<dbReference type="InterPro" id="IPR004794">
    <property type="entry name" value="Eubact_RibD"/>
</dbReference>
<keyword evidence="17" id="KW-1185">Reference proteome</keyword>
<evidence type="ECO:0000256" key="8">
    <source>
        <dbReference type="ARBA" id="ARBA00022833"/>
    </source>
</evidence>
<feature type="domain" description="CMP/dCMP-type deaminase" evidence="15">
    <location>
        <begin position="4"/>
        <end position="126"/>
    </location>
</feature>
<proteinExistence type="inferred from homology"/>
<evidence type="ECO:0000313" key="17">
    <source>
        <dbReference type="Proteomes" id="UP001306950"/>
    </source>
</evidence>
<sequence>MHAIDDEYYMDLALQMAERAQGQTGINPVVGAVVVRDGAVVGLGTHLKRGTPHAEVHALNMAGPLAEGSTVYVTLEPCSHYGLTPPCAERLIREKVARVVIACEDPNPQVAGRGTAMLRDRGIEVEVGVLRDRAVKLNKMFIKLITTGLPYITVKTASTLDGKIASRTGDSKWISNEASRSIVHTMRHRHQGIMVGVGTVIADDPQLTTRLPVPGLSPVRIVVDSTLKIPETSKVLTDGLAPTLLFTTEAADKTKAEVISGRGIEVIPCGPGPKVDLRLALKELGRREIASVLVEGGGRLNGSLLEEQLVDELVMFVAPKLIGGPEAPGSFVFEGYEKMRDAVSLSELEVSQIGDNICIKGKPVWAESLGMDESTSE</sequence>
<comment type="cofactor">
    <cofactor evidence="14">
        <name>Zn(2+)</name>
        <dbReference type="ChEBI" id="CHEBI:29105"/>
    </cofactor>
    <text evidence="14">Binds 1 zinc ion.</text>
</comment>
<evidence type="ECO:0000256" key="6">
    <source>
        <dbReference type="ARBA" id="ARBA00022619"/>
    </source>
</evidence>
<keyword evidence="10 14" id="KW-0560">Oxidoreductase</keyword>
<keyword evidence="11" id="KW-0511">Multifunctional enzyme</keyword>
<comment type="similarity">
    <text evidence="4 14">In the N-terminal section; belongs to the cytidine and deoxycytidylate deaminase family.</text>
</comment>
<dbReference type="EMBL" id="JAZHPZ010000001">
    <property type="protein sequence ID" value="MEF2964404.1"/>
    <property type="molecule type" value="Genomic_DNA"/>
</dbReference>
<comment type="pathway">
    <text evidence="3 14">Cofactor biosynthesis; riboflavin biosynthesis; 5-amino-6-(D-ribitylamino)uracil from GTP: step 3/4.</text>
</comment>
<evidence type="ECO:0000256" key="2">
    <source>
        <dbReference type="ARBA" id="ARBA00004882"/>
    </source>
</evidence>
<dbReference type="PANTHER" id="PTHR38011">
    <property type="entry name" value="DIHYDROFOLATE REDUCTASE FAMILY PROTEIN (AFU_ORTHOLOGUE AFUA_8G06820)"/>
    <property type="match status" value="1"/>
</dbReference>
<dbReference type="Gene3D" id="3.40.140.10">
    <property type="entry name" value="Cytidine Deaminase, domain 2"/>
    <property type="match status" value="1"/>
</dbReference>
<dbReference type="SUPFAM" id="SSF53597">
    <property type="entry name" value="Dihydrofolate reductase-like"/>
    <property type="match status" value="1"/>
</dbReference>
<dbReference type="SUPFAM" id="SSF53927">
    <property type="entry name" value="Cytidine deaminase-like"/>
    <property type="match status" value="1"/>
</dbReference>
<reference evidence="16 17" key="1">
    <citation type="submission" date="2024-02" db="EMBL/GenBank/DDBJ databases">
        <title>A nitrogen-fixing paenibacillus bacterium.</title>
        <authorList>
            <person name="Zhang W.L."/>
            <person name="Chen S.F."/>
        </authorList>
    </citation>
    <scope>NUCLEOTIDE SEQUENCE [LARGE SCALE GENOMIC DNA]</scope>
    <source>
        <strain evidence="16 17">M1</strain>
    </source>
</reference>
<comment type="similarity">
    <text evidence="5 14">In the C-terminal section; belongs to the HTP reductase family.</text>
</comment>
<organism evidence="16 17">
    <name type="scientific">Paenibacillus haidiansis</name>
    <dbReference type="NCBI Taxonomy" id="1574488"/>
    <lineage>
        <taxon>Bacteria</taxon>
        <taxon>Bacillati</taxon>
        <taxon>Bacillota</taxon>
        <taxon>Bacilli</taxon>
        <taxon>Bacillales</taxon>
        <taxon>Paenibacillaceae</taxon>
        <taxon>Paenibacillus</taxon>
    </lineage>
</organism>
<dbReference type="InterPro" id="IPR050765">
    <property type="entry name" value="Riboflavin_Biosynth_HTPR"/>
</dbReference>
<accession>A0ABU7VKW9</accession>
<evidence type="ECO:0000256" key="11">
    <source>
        <dbReference type="ARBA" id="ARBA00023268"/>
    </source>
</evidence>
<protein>
    <recommendedName>
        <fullName evidence="14">Riboflavin biosynthesis protein RibD</fullName>
    </recommendedName>
    <domain>
        <recommendedName>
            <fullName evidence="14">Diaminohydroxyphosphoribosylaminopyrimidine deaminase</fullName>
            <shortName evidence="14">DRAP deaminase</shortName>
            <ecNumber evidence="14">3.5.4.26</ecNumber>
        </recommendedName>
        <alternativeName>
            <fullName evidence="14">Riboflavin-specific deaminase</fullName>
        </alternativeName>
    </domain>
    <domain>
        <recommendedName>
            <fullName evidence="14">5-amino-6-(5-phosphoribosylamino)uracil reductase</fullName>
            <ecNumber evidence="14">1.1.1.193</ecNumber>
        </recommendedName>
        <alternativeName>
            <fullName evidence="14">HTP reductase</fullName>
        </alternativeName>
    </domain>
</protein>
<comment type="function">
    <text evidence="1 14">Converts 2,5-diamino-6-(ribosylamino)-4(3h)-pyrimidinone 5'-phosphate into 5-amino-6-(ribosylamino)-2,4(1h,3h)-pyrimidinedione 5'-phosphate.</text>
</comment>
<dbReference type="PROSITE" id="PS00903">
    <property type="entry name" value="CYT_DCMP_DEAMINASES_1"/>
    <property type="match status" value="1"/>
</dbReference>
<comment type="pathway">
    <text evidence="2 14">Cofactor biosynthesis; riboflavin biosynthesis; 5-amino-6-(D-ribitylamino)uracil from GTP: step 2/4.</text>
</comment>
<dbReference type="InterPro" id="IPR016193">
    <property type="entry name" value="Cytidine_deaminase-like"/>
</dbReference>
<evidence type="ECO:0000259" key="15">
    <source>
        <dbReference type="PROSITE" id="PS51747"/>
    </source>
</evidence>
<dbReference type="Gene3D" id="3.40.430.10">
    <property type="entry name" value="Dihydrofolate Reductase, subunit A"/>
    <property type="match status" value="1"/>
</dbReference>
<dbReference type="EC" id="3.5.4.26" evidence="14"/>
<dbReference type="PROSITE" id="PS51747">
    <property type="entry name" value="CYT_DCMP_DEAMINASES_2"/>
    <property type="match status" value="1"/>
</dbReference>
<dbReference type="NCBIfam" id="TIGR00227">
    <property type="entry name" value="ribD_Cterm"/>
    <property type="match status" value="1"/>
</dbReference>
<dbReference type="GO" id="GO:0008703">
    <property type="term" value="F:5-amino-6-(5-phosphoribosylamino)uracil reductase activity"/>
    <property type="evidence" value="ECO:0007669"/>
    <property type="project" value="UniProtKB-EC"/>
</dbReference>
<dbReference type="InterPro" id="IPR002125">
    <property type="entry name" value="CMP_dCMP_dom"/>
</dbReference>
<evidence type="ECO:0000256" key="1">
    <source>
        <dbReference type="ARBA" id="ARBA00002151"/>
    </source>
</evidence>
<dbReference type="Pfam" id="PF01872">
    <property type="entry name" value="RibD_C"/>
    <property type="match status" value="1"/>
</dbReference>
<evidence type="ECO:0000256" key="13">
    <source>
        <dbReference type="ARBA" id="ARBA00049886"/>
    </source>
</evidence>
<evidence type="ECO:0000256" key="12">
    <source>
        <dbReference type="ARBA" id="ARBA00049861"/>
    </source>
</evidence>
<dbReference type="NCBIfam" id="TIGR00326">
    <property type="entry name" value="eubact_ribD"/>
    <property type="match status" value="1"/>
</dbReference>
<dbReference type="InterPro" id="IPR016192">
    <property type="entry name" value="APOBEC/CMP_deaminase_Zn-bd"/>
</dbReference>
<dbReference type="EC" id="1.1.1.193" evidence="14"/>
<evidence type="ECO:0000256" key="10">
    <source>
        <dbReference type="ARBA" id="ARBA00023002"/>
    </source>
</evidence>
<dbReference type="CDD" id="cd01284">
    <property type="entry name" value="Riboflavin_deaminase-reductase"/>
    <property type="match status" value="1"/>
</dbReference>
<dbReference type="RefSeq" id="WP_331844639.1">
    <property type="nucleotide sequence ID" value="NZ_JAZHPZ010000001.1"/>
</dbReference>
<evidence type="ECO:0000256" key="3">
    <source>
        <dbReference type="ARBA" id="ARBA00004910"/>
    </source>
</evidence>
<dbReference type="InterPro" id="IPR024072">
    <property type="entry name" value="DHFR-like_dom_sf"/>
</dbReference>
<evidence type="ECO:0000256" key="14">
    <source>
        <dbReference type="PIRNR" id="PIRNR006769"/>
    </source>
</evidence>
<comment type="catalytic activity">
    <reaction evidence="13 14">
        <text>2,5-diamino-6-hydroxy-4-(5-phosphoribosylamino)-pyrimidine + H2O + H(+) = 5-amino-6-(5-phospho-D-ribosylamino)uracil + NH4(+)</text>
        <dbReference type="Rhea" id="RHEA:21868"/>
        <dbReference type="ChEBI" id="CHEBI:15377"/>
        <dbReference type="ChEBI" id="CHEBI:15378"/>
        <dbReference type="ChEBI" id="CHEBI:28938"/>
        <dbReference type="ChEBI" id="CHEBI:58453"/>
        <dbReference type="ChEBI" id="CHEBI:58614"/>
        <dbReference type="EC" id="3.5.4.26"/>
    </reaction>
</comment>
<dbReference type="InterPro" id="IPR011549">
    <property type="entry name" value="RibD_C"/>
</dbReference>
<dbReference type="PIRSF" id="PIRSF006769">
    <property type="entry name" value="RibD"/>
    <property type="match status" value="1"/>
</dbReference>
<evidence type="ECO:0000256" key="9">
    <source>
        <dbReference type="ARBA" id="ARBA00022857"/>
    </source>
</evidence>
<keyword evidence="9 14" id="KW-0521">NADP</keyword>
<evidence type="ECO:0000256" key="7">
    <source>
        <dbReference type="ARBA" id="ARBA00022723"/>
    </source>
</evidence>
<gene>
    <name evidence="16" type="primary">ribD</name>
    <name evidence="16" type="ORF">V3851_01065</name>
</gene>
<evidence type="ECO:0000256" key="4">
    <source>
        <dbReference type="ARBA" id="ARBA00005259"/>
    </source>
</evidence>
<dbReference type="Proteomes" id="UP001306950">
    <property type="component" value="Unassembled WGS sequence"/>
</dbReference>
<dbReference type="GO" id="GO:0008835">
    <property type="term" value="F:diaminohydroxyphosphoribosylaminopyrimidine deaminase activity"/>
    <property type="evidence" value="ECO:0007669"/>
    <property type="project" value="UniProtKB-EC"/>
</dbReference>
<dbReference type="PANTHER" id="PTHR38011:SF7">
    <property type="entry name" value="2,5-DIAMINO-6-RIBOSYLAMINO-4(3H)-PYRIMIDINONE 5'-PHOSPHATE REDUCTASE"/>
    <property type="match status" value="1"/>
</dbReference>
<name>A0ABU7VKW9_9BACL</name>
<keyword evidence="8 14" id="KW-0862">Zinc</keyword>
<dbReference type="Pfam" id="PF00383">
    <property type="entry name" value="dCMP_cyt_deam_1"/>
    <property type="match status" value="1"/>
</dbReference>